<dbReference type="Proteomes" id="UP001066276">
    <property type="component" value="Chromosome 8"/>
</dbReference>
<evidence type="ECO:0000313" key="2">
    <source>
        <dbReference type="EMBL" id="KAJ1118236.1"/>
    </source>
</evidence>
<organism evidence="2 3">
    <name type="scientific">Pleurodeles waltl</name>
    <name type="common">Iberian ribbed newt</name>
    <dbReference type="NCBI Taxonomy" id="8319"/>
    <lineage>
        <taxon>Eukaryota</taxon>
        <taxon>Metazoa</taxon>
        <taxon>Chordata</taxon>
        <taxon>Craniata</taxon>
        <taxon>Vertebrata</taxon>
        <taxon>Euteleostomi</taxon>
        <taxon>Amphibia</taxon>
        <taxon>Batrachia</taxon>
        <taxon>Caudata</taxon>
        <taxon>Salamandroidea</taxon>
        <taxon>Salamandridae</taxon>
        <taxon>Pleurodelinae</taxon>
        <taxon>Pleurodeles</taxon>
    </lineage>
</organism>
<accession>A0AAV7NQ72</accession>
<sequence length="330" mass="35605">MLWKKIWMKESSKRKPGIDTIPAIPNAAELSQPVGLDMGMQSVITGRPGTRDFNEAWGPRLRPRPFPPHQALMRPVQATLPERPRPGDWFLRLVMRRRVLMRPLPPGFIHRQPQVLPGSPPVSPISQQISVVSSLRAPQSILSHGGVLGIYASGPLFHGARAQPGGTEAPRGPLTSLLGPDQGPPGPAPPARSARARSLLQPGRHAGHNSTLPSPAGAGQARLACRRRQAVLAPNRGGPRARVAAPPRRSVPRCHHTVAGQTRHLSPRLQFTAGPRQCHPVAHFQKRSQGPEIRVAAWPQPPSSPVCGTHSDGPGVGLVYADNRRPHGSR</sequence>
<feature type="region of interest" description="Disordered" evidence="1">
    <location>
        <begin position="161"/>
        <end position="223"/>
    </location>
</feature>
<dbReference type="AlphaFoldDB" id="A0AAV7NQ72"/>
<evidence type="ECO:0000313" key="3">
    <source>
        <dbReference type="Proteomes" id="UP001066276"/>
    </source>
</evidence>
<comment type="caution">
    <text evidence="2">The sequence shown here is derived from an EMBL/GenBank/DDBJ whole genome shotgun (WGS) entry which is preliminary data.</text>
</comment>
<protein>
    <submittedName>
        <fullName evidence="2">Uncharacterized protein</fullName>
    </submittedName>
</protein>
<dbReference type="EMBL" id="JANPWB010000012">
    <property type="protein sequence ID" value="KAJ1118236.1"/>
    <property type="molecule type" value="Genomic_DNA"/>
</dbReference>
<gene>
    <name evidence="2" type="ORF">NDU88_006431</name>
</gene>
<proteinExistence type="predicted"/>
<feature type="compositionally biased region" description="Low complexity" evidence="1">
    <location>
        <begin position="191"/>
        <end position="202"/>
    </location>
</feature>
<reference evidence="2" key="1">
    <citation type="journal article" date="2022" name="bioRxiv">
        <title>Sequencing and chromosome-scale assembly of the giantPleurodeles waltlgenome.</title>
        <authorList>
            <person name="Brown T."/>
            <person name="Elewa A."/>
            <person name="Iarovenko S."/>
            <person name="Subramanian E."/>
            <person name="Araus A.J."/>
            <person name="Petzold A."/>
            <person name="Susuki M."/>
            <person name="Suzuki K.-i.T."/>
            <person name="Hayashi T."/>
            <person name="Toyoda A."/>
            <person name="Oliveira C."/>
            <person name="Osipova E."/>
            <person name="Leigh N.D."/>
            <person name="Simon A."/>
            <person name="Yun M.H."/>
        </authorList>
    </citation>
    <scope>NUCLEOTIDE SEQUENCE</scope>
    <source>
        <strain evidence="2">20211129_DDA</strain>
        <tissue evidence="2">Liver</tissue>
    </source>
</reference>
<evidence type="ECO:0000256" key="1">
    <source>
        <dbReference type="SAM" id="MobiDB-lite"/>
    </source>
</evidence>
<keyword evidence="3" id="KW-1185">Reference proteome</keyword>
<name>A0AAV7NQ72_PLEWA</name>